<gene>
    <name evidence="1" type="ORF">MJO52_19585</name>
</gene>
<dbReference type="RefSeq" id="WP_252083636.1">
    <property type="nucleotide sequence ID" value="NZ_CP092418.1"/>
</dbReference>
<name>A0ABY4VAQ9_9GAMM</name>
<keyword evidence="2" id="KW-1185">Reference proteome</keyword>
<accession>A0ABY4VAQ9</accession>
<dbReference type="InterPro" id="IPR046038">
    <property type="entry name" value="DUF5996"/>
</dbReference>
<dbReference type="Proteomes" id="UP001055658">
    <property type="component" value="Chromosome"/>
</dbReference>
<dbReference type="Pfam" id="PF19459">
    <property type="entry name" value="DUF5996"/>
    <property type="match status" value="1"/>
</dbReference>
<proteinExistence type="predicted"/>
<sequence>MKMPSNRSKNSDWPELHFQDWSDTVATLHLWTQIIGKIRLVQTPWTNHSWHVPFYISARGLNTSLIPYDGRAFSIEFDLLEHQLSILVSDGGRRIIPLTPMCVADFYMAVINVMRDLGLSVEIYTTPSEIANSIPFEEDRNHCHYDSRFATRFWQVLVQIDRVFKEFRSRFIGKCSPVHFFWGSFDLAVTRFSGREAPLHPGGVPNFPDWAAQEAYSHEVSSAGFWPGGGGYKDAAFYSYTYPASDKFSGQEVSPDSAFYSKELSEFILPYDEVRKSTAPDETLLAFLQSTYEAAASTGGWDRSALEKEFIPKAR</sequence>
<protein>
    <submittedName>
        <fullName evidence="1">DUF5996 family protein</fullName>
    </submittedName>
</protein>
<evidence type="ECO:0000313" key="1">
    <source>
        <dbReference type="EMBL" id="USD21237.1"/>
    </source>
</evidence>
<dbReference type="EMBL" id="CP092418">
    <property type="protein sequence ID" value="USD21237.1"/>
    <property type="molecule type" value="Genomic_DNA"/>
</dbReference>
<reference evidence="1" key="1">
    <citation type="submission" date="2022-02" db="EMBL/GenBank/DDBJ databases">
        <title>Coral-associated bacteria.</title>
        <authorList>
            <person name="Tang K."/>
            <person name="Wang X."/>
        </authorList>
    </citation>
    <scope>NUCLEOTIDE SEQUENCE</scope>
    <source>
        <strain evidence="1">SCSIO 43006</strain>
    </source>
</reference>
<evidence type="ECO:0000313" key="2">
    <source>
        <dbReference type="Proteomes" id="UP001055658"/>
    </source>
</evidence>
<organism evidence="1 2">
    <name type="scientific">Microbulbifer variabilis</name>
    <dbReference type="NCBI Taxonomy" id="266805"/>
    <lineage>
        <taxon>Bacteria</taxon>
        <taxon>Pseudomonadati</taxon>
        <taxon>Pseudomonadota</taxon>
        <taxon>Gammaproteobacteria</taxon>
        <taxon>Cellvibrionales</taxon>
        <taxon>Microbulbiferaceae</taxon>
        <taxon>Microbulbifer</taxon>
    </lineage>
</organism>